<dbReference type="PROSITE" id="PS00922">
    <property type="entry name" value="TRANSGLYCOSYLASE"/>
    <property type="match status" value="1"/>
</dbReference>
<name>A0A401UFF4_9BACT</name>
<dbReference type="InterPro" id="IPR023346">
    <property type="entry name" value="Lysozyme-like_dom_sf"/>
</dbReference>
<dbReference type="InterPro" id="IPR008258">
    <property type="entry name" value="Transglycosylase_SLT_dom_1"/>
</dbReference>
<evidence type="ECO:0000259" key="3">
    <source>
        <dbReference type="PROSITE" id="PS51782"/>
    </source>
</evidence>
<keyword evidence="2" id="KW-0732">Signal</keyword>
<dbReference type="InterPro" id="IPR000189">
    <property type="entry name" value="Transglyc_AS"/>
</dbReference>
<gene>
    <name evidence="4" type="ORF">SanaruYs_38470</name>
</gene>
<dbReference type="RefSeq" id="WP_127124250.1">
    <property type="nucleotide sequence ID" value="NZ_BHXQ01000008.1"/>
</dbReference>
<protein>
    <submittedName>
        <fullName evidence="4">Lytic transglycosylase</fullName>
    </submittedName>
</protein>
<dbReference type="CDD" id="cd16894">
    <property type="entry name" value="MltD-like"/>
    <property type="match status" value="1"/>
</dbReference>
<proteinExistence type="inferred from homology"/>
<dbReference type="SMART" id="SM00257">
    <property type="entry name" value="LysM"/>
    <property type="match status" value="2"/>
</dbReference>
<feature type="domain" description="LysM" evidence="3">
    <location>
        <begin position="364"/>
        <end position="407"/>
    </location>
</feature>
<dbReference type="Gene3D" id="1.10.530.10">
    <property type="match status" value="1"/>
</dbReference>
<dbReference type="SUPFAM" id="SSF54106">
    <property type="entry name" value="LysM domain"/>
    <property type="match status" value="2"/>
</dbReference>
<dbReference type="GO" id="GO:0016020">
    <property type="term" value="C:membrane"/>
    <property type="evidence" value="ECO:0007669"/>
    <property type="project" value="InterPro"/>
</dbReference>
<dbReference type="GO" id="GO:0000270">
    <property type="term" value="P:peptidoglycan metabolic process"/>
    <property type="evidence" value="ECO:0007669"/>
    <property type="project" value="InterPro"/>
</dbReference>
<dbReference type="Pfam" id="PF01464">
    <property type="entry name" value="SLT"/>
    <property type="match status" value="1"/>
</dbReference>
<dbReference type="InterPro" id="IPR018392">
    <property type="entry name" value="LysM"/>
</dbReference>
<comment type="caution">
    <text evidence="4">The sequence shown here is derived from an EMBL/GenBank/DDBJ whole genome shotgun (WGS) entry which is preliminary data.</text>
</comment>
<dbReference type="EMBL" id="BHXQ01000008">
    <property type="protein sequence ID" value="GCC53602.1"/>
    <property type="molecule type" value="Genomic_DNA"/>
</dbReference>
<evidence type="ECO:0000256" key="1">
    <source>
        <dbReference type="ARBA" id="ARBA00007734"/>
    </source>
</evidence>
<feature type="domain" description="LysM" evidence="3">
    <location>
        <begin position="435"/>
        <end position="479"/>
    </location>
</feature>
<dbReference type="Proteomes" id="UP000288227">
    <property type="component" value="Unassembled WGS sequence"/>
</dbReference>
<keyword evidence="5" id="KW-1185">Reference proteome</keyword>
<dbReference type="PANTHER" id="PTHR37423:SF2">
    <property type="entry name" value="MEMBRANE-BOUND LYTIC MUREIN TRANSGLYCOSYLASE C"/>
    <property type="match status" value="1"/>
</dbReference>
<sequence length="481" mass="54754">MCKIFSCLIFLLAITSVKAQVLPDSVIVADSLEIVEAESDILYKEDSVQINYYSLPANWEYIPGDDDPLVIADRLACIQNKIPLRYNEKIHGFINYFTVKDREYTRMIIQRMDLYFPLFEKYLAEYNLPDELKYLAIIESGLNPRAISRARAVGLWQFMSATGRYFGLHIDWYIDERMDPEKSTKAACQYLKQLYGMFGDWELALAAYNSGPGNVKRAIRKAGYKKSFWDIYPYVPRETRSYVPQFVAITYTMNYLSEHNFLMNDQEAFPLSDTVRVKKYLHLPTLAKLTETCMDDIIKLNPSIQHNALPDLNKYYTLHLPTYTLDALNSNRLAILDSASVVGKKELALLAQNAAGSTYGKDKIVYKVKSGDVLGSIAMRHNVKVTDLKKWNNLSSNTIRVGQRLNIWLKPSVFTPANTIIAKAPIIVQSVPDSKTYTVQPGDSLWSISQKFQGLTIEKIKSLNKLTTSKIQPGQKLVIGI</sequence>
<reference evidence="4 5" key="1">
    <citation type="submission" date="2018-11" db="EMBL/GenBank/DDBJ databases">
        <title>Chryseotalea sanarue gen. nov., sp., nov., a member of the family Cytophagaceae, isolated from a brackish lake in Hamamatsu Japan.</title>
        <authorList>
            <person name="Maejima Y."/>
            <person name="Iino T."/>
            <person name="Muraguchi Y."/>
            <person name="Fukuda K."/>
            <person name="Ohkuma M."/>
            <person name="Moriuchi R."/>
            <person name="Dohra H."/>
            <person name="Kimbara K."/>
            <person name="Shintani M."/>
        </authorList>
    </citation>
    <scope>NUCLEOTIDE SEQUENCE [LARGE SCALE GENOMIC DNA]</scope>
    <source>
        <strain evidence="4 5">Ys</strain>
    </source>
</reference>
<dbReference type="CDD" id="cd00118">
    <property type="entry name" value="LysM"/>
    <property type="match status" value="2"/>
</dbReference>
<feature type="signal peptide" evidence="2">
    <location>
        <begin position="1"/>
        <end position="19"/>
    </location>
</feature>
<accession>A0A401UFF4</accession>
<evidence type="ECO:0000313" key="5">
    <source>
        <dbReference type="Proteomes" id="UP000288227"/>
    </source>
</evidence>
<comment type="similarity">
    <text evidence="1">Belongs to the transglycosylase Slt family.</text>
</comment>
<dbReference type="Gene3D" id="3.10.350.10">
    <property type="entry name" value="LysM domain"/>
    <property type="match status" value="2"/>
</dbReference>
<dbReference type="PROSITE" id="PS51782">
    <property type="entry name" value="LYSM"/>
    <property type="match status" value="2"/>
</dbReference>
<dbReference type="PANTHER" id="PTHR37423">
    <property type="entry name" value="SOLUBLE LYTIC MUREIN TRANSGLYCOSYLASE-RELATED"/>
    <property type="match status" value="1"/>
</dbReference>
<dbReference type="OrthoDB" id="9815002at2"/>
<evidence type="ECO:0000256" key="2">
    <source>
        <dbReference type="SAM" id="SignalP"/>
    </source>
</evidence>
<organism evidence="4 5">
    <name type="scientific">Chryseotalea sanaruensis</name>
    <dbReference type="NCBI Taxonomy" id="2482724"/>
    <lineage>
        <taxon>Bacteria</taxon>
        <taxon>Pseudomonadati</taxon>
        <taxon>Bacteroidota</taxon>
        <taxon>Cytophagia</taxon>
        <taxon>Cytophagales</taxon>
        <taxon>Chryseotaleaceae</taxon>
        <taxon>Chryseotalea</taxon>
    </lineage>
</organism>
<feature type="chain" id="PRO_5019237421" evidence="2">
    <location>
        <begin position="20"/>
        <end position="481"/>
    </location>
</feature>
<evidence type="ECO:0000313" key="4">
    <source>
        <dbReference type="EMBL" id="GCC53602.1"/>
    </source>
</evidence>
<dbReference type="GO" id="GO:0008933">
    <property type="term" value="F:peptidoglycan lytic transglycosylase activity"/>
    <property type="evidence" value="ECO:0007669"/>
    <property type="project" value="InterPro"/>
</dbReference>
<dbReference type="Pfam" id="PF01476">
    <property type="entry name" value="LysM"/>
    <property type="match status" value="2"/>
</dbReference>
<dbReference type="AlphaFoldDB" id="A0A401UFF4"/>
<dbReference type="InterPro" id="IPR036779">
    <property type="entry name" value="LysM_dom_sf"/>
</dbReference>
<dbReference type="SUPFAM" id="SSF53955">
    <property type="entry name" value="Lysozyme-like"/>
    <property type="match status" value="1"/>
</dbReference>